<gene>
    <name evidence="1" type="ORF">RPERSI_LOCUS1551</name>
</gene>
<name>A0ACA9KUW2_9GLOM</name>
<reference evidence="1" key="1">
    <citation type="submission" date="2021-06" db="EMBL/GenBank/DDBJ databases">
        <authorList>
            <person name="Kallberg Y."/>
            <person name="Tangrot J."/>
            <person name="Rosling A."/>
        </authorList>
    </citation>
    <scope>NUCLEOTIDE SEQUENCE</scope>
    <source>
        <strain evidence="1">MA461A</strain>
    </source>
</reference>
<comment type="caution">
    <text evidence="1">The sequence shown here is derived from an EMBL/GenBank/DDBJ whole genome shotgun (WGS) entry which is preliminary data.</text>
</comment>
<sequence length="60" mass="6963">MFTLYEIESDLTFKDLLRLADNEYKSNEIVRVEVRCSGSNQYHFHASRVDGSLHACEPNL</sequence>
<dbReference type="Proteomes" id="UP000789920">
    <property type="component" value="Unassembled WGS sequence"/>
</dbReference>
<accession>A0ACA9KUW2</accession>
<evidence type="ECO:0000313" key="1">
    <source>
        <dbReference type="EMBL" id="CAG8494769.1"/>
    </source>
</evidence>
<dbReference type="EMBL" id="CAJVQC010001461">
    <property type="protein sequence ID" value="CAG8494769.1"/>
    <property type="molecule type" value="Genomic_DNA"/>
</dbReference>
<evidence type="ECO:0000313" key="2">
    <source>
        <dbReference type="Proteomes" id="UP000789920"/>
    </source>
</evidence>
<organism evidence="1 2">
    <name type="scientific">Racocetra persica</name>
    <dbReference type="NCBI Taxonomy" id="160502"/>
    <lineage>
        <taxon>Eukaryota</taxon>
        <taxon>Fungi</taxon>
        <taxon>Fungi incertae sedis</taxon>
        <taxon>Mucoromycota</taxon>
        <taxon>Glomeromycotina</taxon>
        <taxon>Glomeromycetes</taxon>
        <taxon>Diversisporales</taxon>
        <taxon>Gigasporaceae</taxon>
        <taxon>Racocetra</taxon>
    </lineage>
</organism>
<keyword evidence="2" id="KW-1185">Reference proteome</keyword>
<protein>
    <submittedName>
        <fullName evidence="1">34759_t:CDS:1</fullName>
    </submittedName>
</protein>
<proteinExistence type="predicted"/>